<keyword evidence="15" id="KW-1185">Reference proteome</keyword>
<keyword evidence="8" id="KW-1015">Disulfide bond</keyword>
<dbReference type="Proteomes" id="UP000694388">
    <property type="component" value="Unplaced"/>
</dbReference>
<evidence type="ECO:0000256" key="6">
    <source>
        <dbReference type="ARBA" id="ARBA00022729"/>
    </source>
</evidence>
<reference evidence="14" key="2">
    <citation type="submission" date="2025-09" db="UniProtKB">
        <authorList>
            <consortium name="Ensembl"/>
        </authorList>
    </citation>
    <scope>IDENTIFICATION</scope>
</reference>
<keyword evidence="9" id="KW-0325">Glycoprotein</keyword>
<keyword evidence="6 12" id="KW-0732">Signal</keyword>
<evidence type="ECO:0000256" key="9">
    <source>
        <dbReference type="ARBA" id="ARBA00023180"/>
    </source>
</evidence>
<dbReference type="InterPro" id="IPR015615">
    <property type="entry name" value="TGF-beta-rel"/>
</dbReference>
<evidence type="ECO:0000256" key="12">
    <source>
        <dbReference type="SAM" id="SignalP"/>
    </source>
</evidence>
<feature type="domain" description="TGF-beta family profile" evidence="13">
    <location>
        <begin position="328"/>
        <end position="458"/>
    </location>
</feature>
<dbReference type="InterPro" id="IPR001839">
    <property type="entry name" value="TGF-b_C"/>
</dbReference>
<dbReference type="GO" id="GO:0005125">
    <property type="term" value="F:cytokine activity"/>
    <property type="evidence" value="ECO:0007669"/>
    <property type="project" value="UniProtKB-KW"/>
</dbReference>
<dbReference type="PROSITE" id="PS51362">
    <property type="entry name" value="TGF_BETA_2"/>
    <property type="match status" value="1"/>
</dbReference>
<dbReference type="GO" id="GO:0005615">
    <property type="term" value="C:extracellular space"/>
    <property type="evidence" value="ECO:0007669"/>
    <property type="project" value="UniProtKB-KW"/>
</dbReference>
<evidence type="ECO:0000256" key="4">
    <source>
        <dbReference type="ARBA" id="ARBA00022525"/>
    </source>
</evidence>
<protein>
    <submittedName>
        <fullName evidence="14">Growth differentiation factor 10</fullName>
    </submittedName>
</protein>
<dbReference type="PROSITE" id="PS00250">
    <property type="entry name" value="TGF_BETA_1"/>
    <property type="match status" value="1"/>
</dbReference>
<evidence type="ECO:0000256" key="5">
    <source>
        <dbReference type="ARBA" id="ARBA00022685"/>
    </source>
</evidence>
<reference evidence="14" key="1">
    <citation type="submission" date="2025-08" db="UniProtKB">
        <authorList>
            <consortium name="Ensembl"/>
        </authorList>
    </citation>
    <scope>IDENTIFICATION</scope>
</reference>
<keyword evidence="4" id="KW-0964">Secreted</keyword>
<sequence length="458" mass="51813">MSLLVAPAVALWLLFGAVGSARRSLAFPGGLAAKLGKDESWPVLPPVLGQKLSANRQDALSTHMRKLYQEYMRQGNRLLERNTIRSFKPAIASQQGGPVYTFNLTNIPNSEKILAASFHFSPHRSSRPRSSFCKSNTVGNACTTQPWHPLLPALEIVFWGAPESKETRPERRFKTLQTNFKGWQARDVTSLVRAAQRRDDPVLHVRARSRALQVRNADVSFLQGDFEEPPYLLVYANDSEILEPNSVVTTLQRYGRFPVFSEGSSAGNASQGEHARVRRHASWLDNKLPEGDTFKEWAEKDMTARQEKTIDKGKRRGTRRKSRGKKARRAKSRMLKFDSETLRQARLEQQNEPRTCARRPLRVDFADIGWNEWIISPDAFDAYYCAGVCQFPMSKEVRPSNHATLQSIVRAIGIMRHVPEPCCVPEVMSAISLLFLDENHNVVLKLYPNIVVESCACR</sequence>
<dbReference type="Pfam" id="PF00019">
    <property type="entry name" value="TGF_beta"/>
    <property type="match status" value="1"/>
</dbReference>
<dbReference type="FunFam" id="2.10.90.10:FF:000008">
    <property type="entry name" value="Bone morphogenetic protein 3"/>
    <property type="match status" value="1"/>
</dbReference>
<dbReference type="InterPro" id="IPR029034">
    <property type="entry name" value="Cystine-knot_cytokine"/>
</dbReference>
<keyword evidence="7 10" id="KW-0339">Growth factor</keyword>
<keyword evidence="5" id="KW-0165">Cleavage on pair of basic residues</keyword>
<evidence type="ECO:0000259" key="13">
    <source>
        <dbReference type="PROSITE" id="PS51362"/>
    </source>
</evidence>
<evidence type="ECO:0000313" key="14">
    <source>
        <dbReference type="Ensembl" id="ENSEBUP00000014469.1"/>
    </source>
</evidence>
<feature type="compositionally biased region" description="Basic and acidic residues" evidence="11">
    <location>
        <begin position="303"/>
        <end position="312"/>
    </location>
</feature>
<evidence type="ECO:0000256" key="2">
    <source>
        <dbReference type="ARBA" id="ARBA00006656"/>
    </source>
</evidence>
<dbReference type="CDD" id="cd13763">
    <property type="entry name" value="TGF_beta_BMP3_like"/>
    <property type="match status" value="1"/>
</dbReference>
<evidence type="ECO:0000256" key="11">
    <source>
        <dbReference type="SAM" id="MobiDB-lite"/>
    </source>
</evidence>
<evidence type="ECO:0000256" key="8">
    <source>
        <dbReference type="ARBA" id="ARBA00023157"/>
    </source>
</evidence>
<evidence type="ECO:0000256" key="1">
    <source>
        <dbReference type="ARBA" id="ARBA00004613"/>
    </source>
</evidence>
<feature type="chain" id="PRO_5034373719" evidence="12">
    <location>
        <begin position="22"/>
        <end position="458"/>
    </location>
</feature>
<dbReference type="SUPFAM" id="SSF57501">
    <property type="entry name" value="Cystine-knot cytokines"/>
    <property type="match status" value="1"/>
</dbReference>
<comment type="subcellular location">
    <subcellularLocation>
        <location evidence="1">Secreted</location>
    </subcellularLocation>
</comment>
<evidence type="ECO:0000256" key="7">
    <source>
        <dbReference type="ARBA" id="ARBA00023030"/>
    </source>
</evidence>
<dbReference type="SMART" id="SM00204">
    <property type="entry name" value="TGFB"/>
    <property type="match status" value="1"/>
</dbReference>
<name>A0A8C4QGJ6_EPTBU</name>
<evidence type="ECO:0000256" key="3">
    <source>
        <dbReference type="ARBA" id="ARBA00022514"/>
    </source>
</evidence>
<dbReference type="PANTHER" id="PTHR11848">
    <property type="entry name" value="TGF-BETA FAMILY"/>
    <property type="match status" value="1"/>
</dbReference>
<organism evidence="14 15">
    <name type="scientific">Eptatretus burgeri</name>
    <name type="common">Inshore hagfish</name>
    <dbReference type="NCBI Taxonomy" id="7764"/>
    <lineage>
        <taxon>Eukaryota</taxon>
        <taxon>Metazoa</taxon>
        <taxon>Chordata</taxon>
        <taxon>Craniata</taxon>
        <taxon>Vertebrata</taxon>
        <taxon>Cyclostomata</taxon>
        <taxon>Myxini</taxon>
        <taxon>Myxiniformes</taxon>
        <taxon>Myxinidae</taxon>
        <taxon>Eptatretinae</taxon>
        <taxon>Eptatretus</taxon>
    </lineage>
</organism>
<dbReference type="GeneTree" id="ENSGT00940000157214"/>
<dbReference type="InterPro" id="IPR017948">
    <property type="entry name" value="TGFb_CS"/>
</dbReference>
<proteinExistence type="inferred from homology"/>
<evidence type="ECO:0000256" key="10">
    <source>
        <dbReference type="RuleBase" id="RU000354"/>
    </source>
</evidence>
<feature type="signal peptide" evidence="12">
    <location>
        <begin position="1"/>
        <end position="21"/>
    </location>
</feature>
<dbReference type="GO" id="GO:0008083">
    <property type="term" value="F:growth factor activity"/>
    <property type="evidence" value="ECO:0007669"/>
    <property type="project" value="UniProtKB-KW"/>
</dbReference>
<comment type="similarity">
    <text evidence="2 10">Belongs to the TGF-beta family.</text>
</comment>
<accession>A0A8C4QGJ6</accession>
<dbReference type="PANTHER" id="PTHR11848:SF270">
    <property type="entry name" value="BONE MORPHOGENETIC PROTEIN 3-LIKE"/>
    <property type="match status" value="1"/>
</dbReference>
<dbReference type="AlphaFoldDB" id="A0A8C4QGJ6"/>
<feature type="compositionally biased region" description="Basic residues" evidence="11">
    <location>
        <begin position="313"/>
        <end position="332"/>
    </location>
</feature>
<evidence type="ECO:0000313" key="15">
    <source>
        <dbReference type="Proteomes" id="UP000694388"/>
    </source>
</evidence>
<feature type="region of interest" description="Disordered" evidence="11">
    <location>
        <begin position="303"/>
        <end position="332"/>
    </location>
</feature>
<keyword evidence="3" id="KW-0202">Cytokine</keyword>
<dbReference type="Ensembl" id="ENSEBUT00000015045.1">
    <property type="protein sequence ID" value="ENSEBUP00000014469.1"/>
    <property type="gene ID" value="ENSEBUG00000009126.1"/>
</dbReference>
<dbReference type="Gene3D" id="2.10.90.10">
    <property type="entry name" value="Cystine-knot cytokines"/>
    <property type="match status" value="1"/>
</dbReference>